<gene>
    <name evidence="1" type="ORF">MNBD_GAMMA26-1510</name>
</gene>
<proteinExistence type="predicted"/>
<sequence>MKYNKLKPGLELFAQTYSSDLLAVQPTLDLDDLTQQNRAYAGTGGTSEGNHMHRFTPAYMDAETGQAVVSRFADGRSAPVHLLAGLPEEWIVEHTASSYEPKLKDSIIVGFIRDNIFYTRAEAAKACSH</sequence>
<organism evidence="1">
    <name type="scientific">hydrothermal vent metagenome</name>
    <dbReference type="NCBI Taxonomy" id="652676"/>
    <lineage>
        <taxon>unclassified sequences</taxon>
        <taxon>metagenomes</taxon>
        <taxon>ecological metagenomes</taxon>
    </lineage>
</organism>
<accession>A0A3B1AWD2</accession>
<protein>
    <submittedName>
        <fullName evidence="1">Uncharacterized protein</fullName>
    </submittedName>
</protein>
<dbReference type="AlphaFoldDB" id="A0A3B1AWD2"/>
<reference evidence="1" key="1">
    <citation type="submission" date="2018-06" db="EMBL/GenBank/DDBJ databases">
        <authorList>
            <person name="Zhirakovskaya E."/>
        </authorList>
    </citation>
    <scope>NUCLEOTIDE SEQUENCE</scope>
</reference>
<evidence type="ECO:0000313" key="1">
    <source>
        <dbReference type="EMBL" id="VAX10346.1"/>
    </source>
</evidence>
<name>A0A3B1AWD2_9ZZZZ</name>
<dbReference type="EMBL" id="UOFX01000070">
    <property type="protein sequence ID" value="VAX10346.1"/>
    <property type="molecule type" value="Genomic_DNA"/>
</dbReference>